<name>A0A1K1MML5_9FLAO</name>
<reference evidence="1 2" key="1">
    <citation type="submission" date="2016-11" db="EMBL/GenBank/DDBJ databases">
        <authorList>
            <person name="Jaros S."/>
            <person name="Januszkiewicz K."/>
            <person name="Wedrychowicz H."/>
        </authorList>
    </citation>
    <scope>NUCLEOTIDE SEQUENCE [LARGE SCALE GENOMIC DNA]</scope>
    <source>
        <strain evidence="1 2">CGMCC 1.12145</strain>
    </source>
</reference>
<dbReference type="Proteomes" id="UP000182248">
    <property type="component" value="Unassembled WGS sequence"/>
</dbReference>
<keyword evidence="2" id="KW-1185">Reference proteome</keyword>
<dbReference type="AlphaFoldDB" id="A0A1K1MML5"/>
<dbReference type="STRING" id="1150368.SAMN02927921_00656"/>
<protein>
    <submittedName>
        <fullName evidence="1">Uncharacterized protein</fullName>
    </submittedName>
</protein>
<accession>A0A1K1MML5</accession>
<sequence>MIMERQKISGITIRELCAPDIETATALFFSECDEREQQTGRAMAEMFCDMDRPVLPHKAVNDMVYQLLWQYDDRSVGFIRVTGIREGSEACVSLHLSGSLTTEREVIAEGFRHSVAKIFEKFDLKRIILVGKGRDRGIPEELLIREYGAFRIGFVHLDTEPLMYALYRAPYGGEKHPFAVWWRKLKDMYRKRKKSPLHRGDRGERLYQF</sequence>
<evidence type="ECO:0000313" key="1">
    <source>
        <dbReference type="EMBL" id="SFW24391.1"/>
    </source>
</evidence>
<organism evidence="1 2">
    <name type="scientific">Sinomicrobium oceani</name>
    <dbReference type="NCBI Taxonomy" id="1150368"/>
    <lineage>
        <taxon>Bacteria</taxon>
        <taxon>Pseudomonadati</taxon>
        <taxon>Bacteroidota</taxon>
        <taxon>Flavobacteriia</taxon>
        <taxon>Flavobacteriales</taxon>
        <taxon>Flavobacteriaceae</taxon>
        <taxon>Sinomicrobium</taxon>
    </lineage>
</organism>
<proteinExistence type="predicted"/>
<gene>
    <name evidence="1" type="ORF">SAMN02927921_00656</name>
</gene>
<evidence type="ECO:0000313" key="2">
    <source>
        <dbReference type="Proteomes" id="UP000182248"/>
    </source>
</evidence>
<dbReference type="EMBL" id="FPJE01000003">
    <property type="protein sequence ID" value="SFW24391.1"/>
    <property type="molecule type" value="Genomic_DNA"/>
</dbReference>